<evidence type="ECO:0000256" key="6">
    <source>
        <dbReference type="SAM" id="MobiDB-lite"/>
    </source>
</evidence>
<dbReference type="GO" id="GO:0003712">
    <property type="term" value="F:transcription coregulator activity"/>
    <property type="evidence" value="ECO:0007669"/>
    <property type="project" value="TreeGrafter"/>
</dbReference>
<feature type="region of interest" description="Disordered" evidence="6">
    <location>
        <begin position="219"/>
        <end position="311"/>
    </location>
</feature>
<dbReference type="GO" id="GO:0031490">
    <property type="term" value="F:chromatin DNA binding"/>
    <property type="evidence" value="ECO:0007669"/>
    <property type="project" value="TreeGrafter"/>
</dbReference>
<feature type="compositionally biased region" description="Basic residues" evidence="6">
    <location>
        <begin position="621"/>
        <end position="631"/>
    </location>
</feature>
<dbReference type="GO" id="GO:0032454">
    <property type="term" value="F:histone H3K9 demethylase activity"/>
    <property type="evidence" value="ECO:0007669"/>
    <property type="project" value="InterPro"/>
</dbReference>
<dbReference type="InParanoid" id="A0A6P3ZJ38"/>
<keyword evidence="5" id="KW-0862">Zinc</keyword>
<feature type="compositionally biased region" description="Basic and acidic residues" evidence="6">
    <location>
        <begin position="302"/>
        <end position="311"/>
    </location>
</feature>
<dbReference type="GO" id="GO:0000785">
    <property type="term" value="C:chromatin"/>
    <property type="evidence" value="ECO:0007669"/>
    <property type="project" value="TreeGrafter"/>
</dbReference>
<dbReference type="GO" id="GO:0006357">
    <property type="term" value="P:regulation of transcription by RNA polymerase II"/>
    <property type="evidence" value="ECO:0007669"/>
    <property type="project" value="TreeGrafter"/>
</dbReference>
<dbReference type="PROSITE" id="PS51184">
    <property type="entry name" value="JMJC"/>
    <property type="match status" value="1"/>
</dbReference>
<feature type="compositionally biased region" description="Basic residues" evidence="6">
    <location>
        <begin position="432"/>
        <end position="443"/>
    </location>
</feature>
<keyword evidence="5" id="KW-0863">Zinc-finger</keyword>
<feature type="domain" description="JmjC" evidence="8">
    <location>
        <begin position="1231"/>
        <end position="1713"/>
    </location>
</feature>
<dbReference type="FunCoup" id="A0A6P3ZJ38">
    <property type="interactions" value="696"/>
</dbReference>
<keyword evidence="9" id="KW-1185">Reference proteome</keyword>
<feature type="domain" description="RING-type" evidence="7">
    <location>
        <begin position="783"/>
        <end position="829"/>
    </location>
</feature>
<dbReference type="InterPro" id="IPR003347">
    <property type="entry name" value="JmjC_dom"/>
</dbReference>
<feature type="compositionally biased region" description="Basic residues" evidence="6">
    <location>
        <begin position="235"/>
        <end position="249"/>
    </location>
</feature>
<feature type="compositionally biased region" description="Basic residues" evidence="6">
    <location>
        <begin position="354"/>
        <end position="370"/>
    </location>
</feature>
<comment type="subcellular location">
    <subcellularLocation>
        <location evidence="1">Nucleus</location>
    </subcellularLocation>
</comment>
<feature type="compositionally biased region" description="Basic and acidic residues" evidence="6">
    <location>
        <begin position="514"/>
        <end position="541"/>
    </location>
</feature>
<dbReference type="SUPFAM" id="SSF51197">
    <property type="entry name" value="Clavaminate synthase-like"/>
    <property type="match status" value="1"/>
</dbReference>
<dbReference type="InterPro" id="IPR017956">
    <property type="entry name" value="AT_hook_DNA-bd_motif"/>
</dbReference>
<dbReference type="RefSeq" id="XP_015878469.2">
    <property type="nucleotide sequence ID" value="XM_016022983.4"/>
</dbReference>
<feature type="compositionally biased region" description="Basic and acidic residues" evidence="6">
    <location>
        <begin position="337"/>
        <end position="349"/>
    </location>
</feature>
<feature type="region of interest" description="Disordered" evidence="6">
    <location>
        <begin position="508"/>
        <end position="541"/>
    </location>
</feature>
<dbReference type="PRINTS" id="PR00929">
    <property type="entry name" value="ATHOOK"/>
</dbReference>
<evidence type="ECO:0000256" key="5">
    <source>
        <dbReference type="PROSITE-ProRule" id="PRU00175"/>
    </source>
</evidence>
<sequence>MEKVDEEEGQRKRKISSGEEVNSGDDCKNGGGAEVGWQRKMYKTQKGEESLATGILEFGVEEELDGWFGGSATANAGGVPSVGDEIARLFGEVSGGAGFGLNGEVLDFWDGKDGQGTVGGVSGPACQIGSQLFDSEEIRNVFGEGGPNGENIELLGGEHSYRVDTKNASQNFGGDDEFQDGFVENGSHVRNLNSKEVGGLLSENACRNLQVNIRIHGGYEENRLGSGGGEEVVKSKGKRGRPKGSKNKTKAVSTAESVQGLGEVASDSNGGNNVMRLKGKRGRPKGSKNKCKNLHRPKGLSKSKDLEGQKDHEMVGEVVSICEDGGVVRPKGSKNKMKNEVSDGNENKNEIVCSKRKRGRPKGAKNKKKKLASEENHGLLSKNIDEIGNGCEIGPSPKLENEGTKPFGEDASERRGVESTCKNTGGSESLLSKKKRGRPKGLKVKRENPGAEEKQEAPGEVMFGDHGGHQSMDLENDRPASLDEGNSLIPVAVEAYVGNDFRSQIIRSKKKPDRAKCFKDKREIPAAEDKQEAPGEIMCDDHDSHQLMGLEYERPAFLDAGNSGLPVEVYGGDEFRSEIIQSKRKAGRPKGSKNRKKNLAGKENQEIPVGSGGGSETVQRKNGRGRPKGSKNKGLIIAVKADQSQGGENICENISKTKGCQPRGSKSQEGENVCENISKTKGCQPRGSKFRRRILLPGALNKILALKHQNEEDLKNIGFRDKQLRDTTQIETKPNQLKSRFSNFQKRPRGRPRKLNKQQRDSRVIGERKSTEILDDSCRSLLCHQCLRNDRSGVVICLNCERKRYCYECLAKWYPNKTRKDIEMACPYCCGNCNCRICLKEDLVVLAGYEEADTRIKLQKLLYLLHKTLPLLRHIEREQSSELDVEACIRGVQLTEKDVKRSVLEDDDRVYCDNCKTSIVNFHRSCPNPNCSYELCLACCWELRKGFRPGGSEAESSNKHFCGRIGGQGIDSNLQVLANGEKAASQSQVVSSINDCVDVMPWDSTDWTAEANGAIPCAPKAQGGCGTTLLELRRIFEVNWVNELIQNAEHLTVNYQPSDMDISQGCSLCHTTNSVGNGIEESQVRKAAYRQNSHDNFLYSPNAIHLEENEIEHFQLHWMRGEPVIVRNVLEKATGLSWDPMVMWRAFMGAKRVLKEEAVRVKAIDCLDWCEVEINIFQFFKGYLEGRRYRNGWPEMLKLKDWPASNSFEECLPRHGAEFISMLPFSEYTNPRSGVLNLATKLPAVLKPDLGPKTYIAYGCIEELGSGDSVTKLHCDISDAVNVLMNTNEVKIPPAQCNTIKKLQQEYENEDLHKHSVGTDKPLGKCNRKQPKRPCKNKDLRLDFSDIADTIENDDSLQHGQCLEEEKRDAEQEKMGIDAKFVKAACSLECPLTVSVSSDGQQLTGDMNERIPSFEFHIGDSITSVFGEDGKSTRSMVEKEMDLKKYSTVKRSGSLDKLDAQFRINLDSHYSTKSRRFSAFSLADGEDSGSKNPSVSGKVANDIVLLQAGTDSGASCPAAKEFGSAYECNAKNEVIERVPCNEHVQPSDVPSEMKCFKKENFMGKTCSGNEMDIVESVEPALSSAGGLQRNDTLEVVYGGAVWDIFRREDVPKLIEYLEKHKKEFRHINNLPVNSIIHPIHDQTLYLNERHKKKLKEEFDVEPWTFEQYLGEAVFIPAGCPHQVRNRQSCIKVALDFVSPENVQECIRLTEEFRKLPKTHRYKEDKLEVKKMALYAANDAIREVQNLMSNVDDSSQQPCGSLSGDKEA</sequence>
<dbReference type="SMART" id="SM00558">
    <property type="entry name" value="JmjC"/>
    <property type="match status" value="1"/>
</dbReference>
<evidence type="ECO:0000313" key="9">
    <source>
        <dbReference type="Proteomes" id="UP001652623"/>
    </source>
</evidence>
<dbReference type="InterPro" id="IPR045109">
    <property type="entry name" value="LSDs-like"/>
</dbReference>
<keyword evidence="3" id="KW-0479">Metal-binding</keyword>
<protein>
    <submittedName>
        <fullName evidence="10">Uncharacterized protein LOC107414789</fullName>
    </submittedName>
</protein>
<reference evidence="10" key="1">
    <citation type="submission" date="2025-08" db="UniProtKB">
        <authorList>
            <consortium name="RefSeq"/>
        </authorList>
    </citation>
    <scope>IDENTIFICATION</scope>
    <source>
        <tissue evidence="10">Seedling</tissue>
    </source>
</reference>
<accession>A0A6P3ZJ38</accession>
<dbReference type="InterPro" id="IPR001841">
    <property type="entry name" value="Znf_RING"/>
</dbReference>
<evidence type="ECO:0000256" key="2">
    <source>
        <dbReference type="ARBA" id="ARBA00006801"/>
    </source>
</evidence>
<dbReference type="KEGG" id="zju:107414789"/>
<dbReference type="PROSITE" id="PS50089">
    <property type="entry name" value="ZF_RING_2"/>
    <property type="match status" value="1"/>
</dbReference>
<evidence type="ECO:0000256" key="4">
    <source>
        <dbReference type="ARBA" id="ARBA00023242"/>
    </source>
</evidence>
<evidence type="ECO:0000259" key="8">
    <source>
        <dbReference type="PROSITE" id="PS51184"/>
    </source>
</evidence>
<keyword evidence="4" id="KW-0539">Nucleus</keyword>
<feature type="compositionally biased region" description="Basic and acidic residues" evidence="6">
    <location>
        <begin position="399"/>
        <end position="417"/>
    </location>
</feature>
<dbReference type="Proteomes" id="UP001652623">
    <property type="component" value="Chromosome 8"/>
</dbReference>
<feature type="region of interest" description="Disordered" evidence="6">
    <location>
        <begin position="580"/>
        <end position="634"/>
    </location>
</feature>
<organism evidence="9 10">
    <name type="scientific">Ziziphus jujuba</name>
    <name type="common">Chinese jujube</name>
    <name type="synonym">Ziziphus sativa</name>
    <dbReference type="NCBI Taxonomy" id="326968"/>
    <lineage>
        <taxon>Eukaryota</taxon>
        <taxon>Viridiplantae</taxon>
        <taxon>Streptophyta</taxon>
        <taxon>Embryophyta</taxon>
        <taxon>Tracheophyta</taxon>
        <taxon>Spermatophyta</taxon>
        <taxon>Magnoliopsida</taxon>
        <taxon>eudicotyledons</taxon>
        <taxon>Gunneridae</taxon>
        <taxon>Pentapetalae</taxon>
        <taxon>rosids</taxon>
        <taxon>fabids</taxon>
        <taxon>Rosales</taxon>
        <taxon>Rhamnaceae</taxon>
        <taxon>Paliureae</taxon>
        <taxon>Ziziphus</taxon>
    </lineage>
</organism>
<dbReference type="SMART" id="SM00384">
    <property type="entry name" value="AT_hook"/>
    <property type="match status" value="7"/>
</dbReference>
<dbReference type="PANTHER" id="PTHR12549">
    <property type="entry name" value="JMJC DOMAIN-CONTAINING HISTONE DEMETHYLATION PROTEIN"/>
    <property type="match status" value="1"/>
</dbReference>
<feature type="compositionally biased region" description="Basic residues" evidence="6">
    <location>
        <begin position="277"/>
        <end position="301"/>
    </location>
</feature>
<evidence type="ECO:0000256" key="1">
    <source>
        <dbReference type="ARBA" id="ARBA00004123"/>
    </source>
</evidence>
<evidence type="ECO:0000259" key="7">
    <source>
        <dbReference type="PROSITE" id="PS50089"/>
    </source>
</evidence>
<dbReference type="GO" id="GO:0000118">
    <property type="term" value="C:histone deacetylase complex"/>
    <property type="evidence" value="ECO:0007669"/>
    <property type="project" value="TreeGrafter"/>
</dbReference>
<dbReference type="Gene3D" id="2.60.120.650">
    <property type="entry name" value="Cupin"/>
    <property type="match status" value="2"/>
</dbReference>
<feature type="region of interest" description="Disordered" evidence="6">
    <location>
        <begin position="1"/>
        <end position="34"/>
    </location>
</feature>
<dbReference type="PANTHER" id="PTHR12549:SF38">
    <property type="entry name" value="JMJC DOMAIN-CONTAINING HISTONE DEMETHYLASE 2, ISOFORM A"/>
    <property type="match status" value="1"/>
</dbReference>
<feature type="compositionally biased region" description="Basic and acidic residues" evidence="6">
    <location>
        <begin position="444"/>
        <end position="457"/>
    </location>
</feature>
<evidence type="ECO:0000256" key="3">
    <source>
        <dbReference type="ARBA" id="ARBA00022723"/>
    </source>
</evidence>
<name>A0A6P3ZJ38_ZIZJJ</name>
<proteinExistence type="inferred from homology"/>
<dbReference type="Pfam" id="PF02373">
    <property type="entry name" value="JmjC"/>
    <property type="match status" value="1"/>
</dbReference>
<feature type="compositionally biased region" description="Polar residues" evidence="6">
    <location>
        <begin position="420"/>
        <end position="430"/>
    </location>
</feature>
<gene>
    <name evidence="10" type="primary">LOC107414789</name>
</gene>
<comment type="similarity">
    <text evidence="2">Belongs to the JARID1 histone demethylase family.</text>
</comment>
<evidence type="ECO:0000313" key="10">
    <source>
        <dbReference type="RefSeq" id="XP_015878469.2"/>
    </source>
</evidence>
<feature type="region of interest" description="Disordered" evidence="6">
    <location>
        <begin position="329"/>
        <end position="483"/>
    </location>
</feature>
<dbReference type="GeneID" id="107414789"/>
<feature type="compositionally biased region" description="Basic residues" evidence="6">
    <location>
        <begin position="582"/>
        <end position="599"/>
    </location>
</feature>
<dbReference type="GO" id="GO:0008270">
    <property type="term" value="F:zinc ion binding"/>
    <property type="evidence" value="ECO:0007669"/>
    <property type="project" value="UniProtKB-KW"/>
</dbReference>